<protein>
    <submittedName>
        <fullName evidence="6">Serine protease 28</fullName>
    </submittedName>
</protein>
<dbReference type="AlphaFoldDB" id="A0A4C1ZPF7"/>
<keyword evidence="7" id="KW-1185">Reference proteome</keyword>
<dbReference type="InterPro" id="IPR050430">
    <property type="entry name" value="Peptidase_S1"/>
</dbReference>
<evidence type="ECO:0000256" key="3">
    <source>
        <dbReference type="ARBA" id="ARBA00022825"/>
    </source>
</evidence>
<evidence type="ECO:0000256" key="2">
    <source>
        <dbReference type="ARBA" id="ARBA00022801"/>
    </source>
</evidence>
<dbReference type="InterPro" id="IPR043504">
    <property type="entry name" value="Peptidase_S1_PA_chymotrypsin"/>
</dbReference>
<dbReference type="EMBL" id="BGZK01001958">
    <property type="protein sequence ID" value="GBP88779.1"/>
    <property type="molecule type" value="Genomic_DNA"/>
</dbReference>
<reference evidence="6 7" key="1">
    <citation type="journal article" date="2019" name="Commun. Biol.">
        <title>The bagworm genome reveals a unique fibroin gene that provides high tensile strength.</title>
        <authorList>
            <person name="Kono N."/>
            <person name="Nakamura H."/>
            <person name="Ohtoshi R."/>
            <person name="Tomita M."/>
            <person name="Numata K."/>
            <person name="Arakawa K."/>
        </authorList>
    </citation>
    <scope>NUCLEOTIDE SEQUENCE [LARGE SCALE GENOMIC DNA]</scope>
</reference>
<comment type="caution">
    <text evidence="6">The sequence shown here is derived from an EMBL/GenBank/DDBJ whole genome shotgun (WGS) entry which is preliminary data.</text>
</comment>
<accession>A0A4C1ZPF7</accession>
<dbReference type="Gene3D" id="2.40.10.10">
    <property type="entry name" value="Trypsin-like serine proteases"/>
    <property type="match status" value="1"/>
</dbReference>
<evidence type="ECO:0000313" key="7">
    <source>
        <dbReference type="Proteomes" id="UP000299102"/>
    </source>
</evidence>
<evidence type="ECO:0000259" key="5">
    <source>
        <dbReference type="Pfam" id="PF00089"/>
    </source>
</evidence>
<dbReference type="Proteomes" id="UP000299102">
    <property type="component" value="Unassembled WGS sequence"/>
</dbReference>
<dbReference type="STRING" id="151549.A0A4C1ZPF7"/>
<dbReference type="PANTHER" id="PTHR24276">
    <property type="entry name" value="POLYSERASE-RELATED"/>
    <property type="match status" value="1"/>
</dbReference>
<dbReference type="GO" id="GO:0004252">
    <property type="term" value="F:serine-type endopeptidase activity"/>
    <property type="evidence" value="ECO:0007669"/>
    <property type="project" value="InterPro"/>
</dbReference>
<keyword evidence="2" id="KW-0378">Hydrolase</keyword>
<dbReference type="InterPro" id="IPR001254">
    <property type="entry name" value="Trypsin_dom"/>
</dbReference>
<dbReference type="PROSITE" id="PS00134">
    <property type="entry name" value="TRYPSIN_HIS"/>
    <property type="match status" value="1"/>
</dbReference>
<dbReference type="Pfam" id="PF00089">
    <property type="entry name" value="Trypsin"/>
    <property type="match status" value="1"/>
</dbReference>
<proteinExistence type="predicted"/>
<dbReference type="PANTHER" id="PTHR24276:SF98">
    <property type="entry name" value="FI18310P1-RELATED"/>
    <property type="match status" value="1"/>
</dbReference>
<evidence type="ECO:0000313" key="6">
    <source>
        <dbReference type="EMBL" id="GBP88779.1"/>
    </source>
</evidence>
<organism evidence="6 7">
    <name type="scientific">Eumeta variegata</name>
    <name type="common">Bagworm moth</name>
    <name type="synonym">Eumeta japonica</name>
    <dbReference type="NCBI Taxonomy" id="151549"/>
    <lineage>
        <taxon>Eukaryota</taxon>
        <taxon>Metazoa</taxon>
        <taxon>Ecdysozoa</taxon>
        <taxon>Arthropoda</taxon>
        <taxon>Hexapoda</taxon>
        <taxon>Insecta</taxon>
        <taxon>Pterygota</taxon>
        <taxon>Neoptera</taxon>
        <taxon>Endopterygota</taxon>
        <taxon>Lepidoptera</taxon>
        <taxon>Glossata</taxon>
        <taxon>Ditrysia</taxon>
        <taxon>Tineoidea</taxon>
        <taxon>Psychidae</taxon>
        <taxon>Oiketicinae</taxon>
        <taxon>Eumeta</taxon>
    </lineage>
</organism>
<dbReference type="GO" id="GO:0006508">
    <property type="term" value="P:proteolysis"/>
    <property type="evidence" value="ECO:0007669"/>
    <property type="project" value="UniProtKB-KW"/>
</dbReference>
<dbReference type="InterPro" id="IPR009003">
    <property type="entry name" value="Peptidase_S1_PA"/>
</dbReference>
<feature type="domain" description="Peptidase S1" evidence="5">
    <location>
        <begin position="98"/>
        <end position="142"/>
    </location>
</feature>
<keyword evidence="1 6" id="KW-0645">Protease</keyword>
<keyword evidence="3" id="KW-0720">Serine protease</keyword>
<evidence type="ECO:0000256" key="4">
    <source>
        <dbReference type="ARBA" id="ARBA00023157"/>
    </source>
</evidence>
<evidence type="ECO:0000256" key="1">
    <source>
        <dbReference type="ARBA" id="ARBA00022670"/>
    </source>
</evidence>
<sequence>MKFLETDQLNGRPAETEFEARCTEVKNLKTLERLLAPQDVGLEMVFHFRCTKLHDLWIILRLPFAWPEMAAWLGLFFSVLTFGFYAADAAPKEEYVGVVGGEPTRIEDFPYQVSVRVTDTHICGGIIIHKQFILTAAHCTTRYFIALHRSLELCLNLQHILRGGFTYDITNEVAKKKRAKTIPQPNLCFAAESTAPRRELIRVKICTMKLYAANCTAKLNRAGDRLDVRLRRRKVDIALFVSQDEERDARILNRQKKCAVLLPMAGLS</sequence>
<keyword evidence="4" id="KW-1015">Disulfide bond</keyword>
<dbReference type="InterPro" id="IPR018114">
    <property type="entry name" value="TRYPSIN_HIS"/>
</dbReference>
<name>A0A4C1ZPF7_EUMVA</name>
<dbReference type="OrthoDB" id="10051896at2759"/>
<dbReference type="SUPFAM" id="SSF50494">
    <property type="entry name" value="Trypsin-like serine proteases"/>
    <property type="match status" value="1"/>
</dbReference>
<gene>
    <name evidence="6" type="primary">Prss28</name>
    <name evidence="6" type="ORF">EVAR_100701_1</name>
</gene>